<comment type="caution">
    <text evidence="4">The sequence shown here is derived from an EMBL/GenBank/DDBJ whole genome shotgun (WGS) entry which is preliminary data.</text>
</comment>
<feature type="domain" description="TraD/TraG TraM recognition site" evidence="3">
    <location>
        <begin position="421"/>
        <end position="544"/>
    </location>
</feature>
<feature type="transmembrane region" description="Helical" evidence="2">
    <location>
        <begin position="111"/>
        <end position="130"/>
    </location>
</feature>
<dbReference type="SUPFAM" id="SSF52540">
    <property type="entry name" value="P-loop containing nucleoside triphosphate hydrolases"/>
    <property type="match status" value="1"/>
</dbReference>
<reference evidence="4 5" key="1">
    <citation type="journal article" date="2013" name="Genome Announc.">
        <title>Genome Sequence of the Sulfate-Reducing Bacterium Desulfotomaculum hydrothermale Lam5(T).</title>
        <authorList>
            <person name="Amin O."/>
            <person name="Fardeau M.L."/>
            <person name="Valette O."/>
            <person name="Hirschler-Rea A."/>
            <person name="Barbe V."/>
            <person name="Medigue C."/>
            <person name="Vacherie B."/>
            <person name="Ollivier B."/>
            <person name="Bertin P.N."/>
            <person name="Dolla A."/>
        </authorList>
    </citation>
    <scope>NUCLEOTIDE SEQUENCE [LARGE SCALE GENOMIC DNA]</scope>
    <source>
        <strain evidence="5">Lam5 / DSM 18033</strain>
    </source>
</reference>
<dbReference type="AlphaFoldDB" id="K8EJW7"/>
<dbReference type="PANTHER" id="PTHR30121">
    <property type="entry name" value="UNCHARACTERIZED PROTEIN YJGR-RELATED"/>
    <property type="match status" value="1"/>
</dbReference>
<dbReference type="Gene3D" id="3.40.50.300">
    <property type="entry name" value="P-loop containing nucleotide triphosphate hydrolases"/>
    <property type="match status" value="2"/>
</dbReference>
<keyword evidence="2" id="KW-1133">Transmembrane helix</keyword>
<dbReference type="RefSeq" id="WP_008412482.1">
    <property type="nucleotide sequence ID" value="NZ_CAOS01000013.1"/>
</dbReference>
<dbReference type="EMBL" id="CAOS01000013">
    <property type="protein sequence ID" value="CCO08846.1"/>
    <property type="molecule type" value="Genomic_DNA"/>
</dbReference>
<feature type="region of interest" description="Disordered" evidence="1">
    <location>
        <begin position="614"/>
        <end position="654"/>
    </location>
</feature>
<dbReference type="Pfam" id="PF02534">
    <property type="entry name" value="T4SS-DNA_transf"/>
    <property type="match status" value="1"/>
</dbReference>
<dbReference type="STRING" id="1121428.DESHY_60018"/>
<gene>
    <name evidence="4" type="ORF">DESHY_60018</name>
</gene>
<dbReference type="PANTHER" id="PTHR30121:SF11">
    <property type="entry name" value="AAA+ ATPASE DOMAIN-CONTAINING PROTEIN"/>
    <property type="match status" value="1"/>
</dbReference>
<dbReference type="InterPro" id="IPR003688">
    <property type="entry name" value="TraG/VirD4"/>
</dbReference>
<evidence type="ECO:0000313" key="4">
    <source>
        <dbReference type="EMBL" id="CCO08846.1"/>
    </source>
</evidence>
<protein>
    <submittedName>
        <fullName evidence="4">Type IV secretory pathway VirD4-like protein</fullName>
    </submittedName>
</protein>
<dbReference type="Proteomes" id="UP000009315">
    <property type="component" value="Unassembled WGS sequence"/>
</dbReference>
<evidence type="ECO:0000256" key="2">
    <source>
        <dbReference type="SAM" id="Phobius"/>
    </source>
</evidence>
<accession>K8EJW7</accession>
<dbReference type="InterPro" id="IPR027417">
    <property type="entry name" value="P-loop_NTPase"/>
</dbReference>
<keyword evidence="5" id="KW-1185">Reference proteome</keyword>
<organism evidence="4 5">
    <name type="scientific">Desulforamulus hydrothermalis Lam5 = DSM 18033</name>
    <dbReference type="NCBI Taxonomy" id="1121428"/>
    <lineage>
        <taxon>Bacteria</taxon>
        <taxon>Bacillati</taxon>
        <taxon>Bacillota</taxon>
        <taxon>Clostridia</taxon>
        <taxon>Eubacteriales</taxon>
        <taxon>Peptococcaceae</taxon>
        <taxon>Desulforamulus</taxon>
    </lineage>
</organism>
<dbReference type="Pfam" id="PF12696">
    <property type="entry name" value="TraG-D_C"/>
    <property type="match status" value="1"/>
</dbReference>
<dbReference type="InterPro" id="IPR051162">
    <property type="entry name" value="T4SS_component"/>
</dbReference>
<feature type="compositionally biased region" description="Basic residues" evidence="1">
    <location>
        <begin position="623"/>
        <end position="637"/>
    </location>
</feature>
<proteinExistence type="predicted"/>
<dbReference type="CDD" id="cd01127">
    <property type="entry name" value="TrwB_TraG_TraD_VirD4"/>
    <property type="match status" value="1"/>
</dbReference>
<keyword evidence="2" id="KW-0812">Transmembrane</keyword>
<evidence type="ECO:0000256" key="1">
    <source>
        <dbReference type="SAM" id="MobiDB-lite"/>
    </source>
</evidence>
<dbReference type="InterPro" id="IPR032689">
    <property type="entry name" value="TraG-D_C"/>
</dbReference>
<evidence type="ECO:0000313" key="5">
    <source>
        <dbReference type="Proteomes" id="UP000009315"/>
    </source>
</evidence>
<dbReference type="eggNOG" id="COG3505">
    <property type="taxonomic scope" value="Bacteria"/>
</dbReference>
<dbReference type="GO" id="GO:0016020">
    <property type="term" value="C:membrane"/>
    <property type="evidence" value="ECO:0007669"/>
    <property type="project" value="InterPro"/>
</dbReference>
<feature type="transmembrane region" description="Helical" evidence="2">
    <location>
        <begin position="26"/>
        <end position="55"/>
    </location>
</feature>
<sequence>MKSITRFTLKFNNPKLNAITAITKECLYFAVLPLLIGVFILDIWLLGTLAAWLVAAGKWAAGMSLLATPEQKEAAKHALNMVGWYFHHPVSTAWAWLTRPNAELSQPGVRVMWLILNLVMCAGGIAWWMWWKIGYGKKHQAAQDGRDIEKIKFERVNFKATDFINRTPKDQIFLGLDDRRRPVILPVKSLTEHILIIGGSGSGKTSLAVLPLCIQAFRRGMSVVCVDFKGDEQAIKLLAREARAAGKRFYFFTLHPEISSNTYNPLQHGTALSKVERIMTALELVFEGQAKFYTYVQQSFFIPIVKALDTQGALYTLEGIARILSSEALVASLLGIDEKDVNKNHLKGLTAALEPFTDLKIINQPAADINLRQIMEEGDICYFDLRSAVAPSIASALGKMIAMELQELAAYRTPASRLAMIAIDEFQNMACQAFENVISKVRSANYALVLANQARGNLEKVSPAFTNEVATNTATKIIFHVDDPKDVQDFSARAGTVLVKAKTESTSTSKPGGRLISFGSHSSGESVHEEEVPRIHPNVFLSLPERKSVIFRRRQQATLTNHAHILTREEKEQLEAEPWPEPVRVNKFPAGITVSEIIEAEKRKIIERQLAKKREEEAARKLPTNRRQRGCSRRKSSSNRPVTAVHPTRAPASRRVTVVIYRSRARPGKPSQTLRRKFAR</sequence>
<evidence type="ECO:0000259" key="3">
    <source>
        <dbReference type="Pfam" id="PF12696"/>
    </source>
</evidence>
<name>K8EJW7_9FIRM</name>
<keyword evidence="2" id="KW-0472">Membrane</keyword>